<evidence type="ECO:0000313" key="3">
    <source>
        <dbReference type="Proteomes" id="UP000481288"/>
    </source>
</evidence>
<dbReference type="EMBL" id="QGMG01001022">
    <property type="protein sequence ID" value="TVY50729.1"/>
    <property type="molecule type" value="Genomic_DNA"/>
</dbReference>
<dbReference type="OrthoDB" id="5414271at2759"/>
<keyword evidence="1" id="KW-1133">Transmembrane helix</keyword>
<dbReference type="Proteomes" id="UP000481288">
    <property type="component" value="Unassembled WGS sequence"/>
</dbReference>
<proteinExistence type="predicted"/>
<feature type="transmembrane region" description="Helical" evidence="1">
    <location>
        <begin position="12"/>
        <end position="34"/>
    </location>
</feature>
<evidence type="ECO:0000256" key="1">
    <source>
        <dbReference type="SAM" id="Phobius"/>
    </source>
</evidence>
<name>A0A7D8ULY2_9HELO</name>
<keyword evidence="3" id="KW-1185">Reference proteome</keyword>
<accession>A0A7D8ULY2</accession>
<evidence type="ECO:0000313" key="2">
    <source>
        <dbReference type="EMBL" id="TVY50729.1"/>
    </source>
</evidence>
<reference evidence="2 3" key="1">
    <citation type="submission" date="2018-05" db="EMBL/GenBank/DDBJ databases">
        <title>Whole genome sequencing for identification of molecular markers to develop diagnostic detection tools for the regulated plant pathogen Lachnellula willkommii.</title>
        <authorList>
            <person name="Giroux E."/>
            <person name="Bilodeau G."/>
        </authorList>
    </citation>
    <scope>NUCLEOTIDE SEQUENCE [LARGE SCALE GENOMIC DNA]</scope>
    <source>
        <strain evidence="2 3">CBS 625.97</strain>
    </source>
</reference>
<gene>
    <name evidence="2" type="ORF">LCER1_G006125</name>
</gene>
<dbReference type="AlphaFoldDB" id="A0A7D8ULY2"/>
<sequence length="481" mass="52748">MPTPTSQYVALSASYGLASVILSVFLGLAVAAFLKYLKDEDNTSTSLKAHEVEAQLGPWHSAPDKWIPFENQTVPLGPAINARLADGFCGVNEVQLSRLPYAEADTLESSSRSKDTTTLNPSKNWAHVALEPLTLHDGKLCVKISRATLMTLFALTNAQPVFSYSAAAGYRSAYPSYCGQWSISWPIGKPCTVSLAPHDSNSAATDVYPPEFSVRVDKCVEMLAGIVSDGAGWKLAFPGRAIGPGPWRLEEYKKGFPGAHGSRQLYNMMGGKVVEVDLLTLVRCETDAQKSALKLEVPCLIGDNDLAVVFVPEPVQALLAQALDCLPWSSLSWSMHRGLKDMLLVYGKPAMNRHRCDLAIMLKYVAKERESVLVEKGWDAQFVRNYMGGMAESSIMAGAGSSGDLVRIVIALVEVLLEDSQVGRSKNKDQTKFWRGQRTQGGNMDLGMDEIIGLVKYFVLEWSQELDYQLYHQLPVSLFLT</sequence>
<comment type="caution">
    <text evidence="2">The sequence shown here is derived from an EMBL/GenBank/DDBJ whole genome shotgun (WGS) entry which is preliminary data.</text>
</comment>
<organism evidence="2 3">
    <name type="scientific">Lachnellula cervina</name>
    <dbReference type="NCBI Taxonomy" id="1316786"/>
    <lineage>
        <taxon>Eukaryota</taxon>
        <taxon>Fungi</taxon>
        <taxon>Dikarya</taxon>
        <taxon>Ascomycota</taxon>
        <taxon>Pezizomycotina</taxon>
        <taxon>Leotiomycetes</taxon>
        <taxon>Helotiales</taxon>
        <taxon>Lachnaceae</taxon>
        <taxon>Lachnellula</taxon>
    </lineage>
</organism>
<keyword evidence="1" id="KW-0472">Membrane</keyword>
<keyword evidence="1" id="KW-0812">Transmembrane</keyword>
<protein>
    <submittedName>
        <fullName evidence="2">Uncharacterized protein</fullName>
    </submittedName>
</protein>